<evidence type="ECO:0000313" key="22">
    <source>
        <dbReference type="EMBL" id="EFN86735.1"/>
    </source>
</evidence>
<evidence type="ECO:0000259" key="21">
    <source>
        <dbReference type="Pfam" id="PF26181"/>
    </source>
</evidence>
<dbReference type="InterPro" id="IPR058779">
    <property type="entry name" value="Ig_NUP210_13th"/>
</dbReference>
<sequence length="1925" mass="215564">MLFINFLVIICIITISTAHKLNVPRVLLPVFNNFAVNFTLEVTDDGCYKWSSSRSDIIQLIPVNENFERTCSSAVLIQTITREPTRNTAIVLAEDINTGYFLRCDVIVDAIFSLNLTTTTRELYIEDIPEAFEVRAYDEQGNQFTTLAGIEFLWKIGDADKRIPSDTKSTSKVLRFMTYEESQYERPISVAALDSIGKRGHIVLIEGIRTGTAKVSVKLPHSEYRHVPPIELELIVIANLIIIPPEITIMAYDSFKYKIMHTRQGRLEEISLPLSQYYLKAENSDILEIDNNYDLAYARKMGRTKVFLHDKNVREEYSVILPSATVNVHEVVKMSLSVLPNRNWGLVLGHTHEIVVELYDSKDHKFYIGEGVDVFMKIDEQYFKPRLITQNGTYVVGVPITCGTMTVEATLRGIIDERGRRITSMPQLFTTAELLIHEPVKVHPRVLAIPWDAANKSRFDITLKSNGGDGSYVWSSRQPSIVAVSQNGGIRILSAGSAEVVVAMARNQYNKDIAKIYVLPPSKLKIIEYNMEAAVGEQIHLHVALYGRLVNGSDVKEIPFSDCEDVHFDVHIPGGNFVQDYNKDVQPVGAACAIITVTNHCCVGKSDITVAYNVNENNAYRYLMDNVTLSAYEPLVAIYLENKETLLALGSSRNVVFKGGPLPWTNRSRDYLREIHLSNEEIVQVLDEDPSNVGSFDWTVFKVICKALGKSTLTYTVSNVPLFPNCKHNRASETIEVTCGKPRYMYLQPEFKDSKKCPISPNTDKIIAHSGKHLKISVVVKDEDGRRFDNVTSLSIEWHLEPSNSGFVEAPSKTIEQTYTDMNVILPKSHYQNVVFKRYYGTLKVFATATGYQKHILNRLKITPEWPPFPIENKKGILETPLIEASLEATLVNDTIVHPDKLMILNDPTSISYLQVSQGSGYYEFVLSSDEIADIRYLDTTRTVSVIPRKPGILHMTLVDLCLPSKPAEVAVEVQQLAMIEVDTVSKIERGKCVTAALRLYDTNGHLVRLPSQSALAFHVDTDNKHIEIKQLPVNEQGSAPYERILYKIHGVSEGESRVTFMRKGGIRSDPVTVQVFLPLRVQPRNLTILIGTIYQVQTVGGPPNAEVEFSTESGNVLHIDCNGIFEGRSAGKTKVYVQAVGFDARGNKVVYSQDQADIHVLHLEDVKISTPVDRVKAGAMFPIWAFGIPDYLTPLIIGSMQLPLSFTWSSSDLSLLTLHNMYEGTGINIRYQNQVSLRAKALRPGLATIYLNVTMPCNMLSGCKNDVIYTTFVKIEIFEELRLINPPSSWDASPIFMSPNSVLQLRTNRDKHATTTYKILSSAYGNETANSRVLTAVTKTDVSVDKSGVVKSGDNFGRTVISITSSEAYNKQTMTLVVEVKPIHYMMLSLKSNLRIRNDEELNMLPKGMELDYVVEYYDNVGNKFDAAETSIKAMLNRVDLALFVTGPDNVITAKFLENGELVMKAYNEKNPNGMFDYVHMMIGDIVFPTKTTLTVGDIVCFSMPLLSSDGDPGYWQSSVPDVLLIDPITGIGRARSAGYAIVKHSLATHVQSEIEVDILPISRVSIVPLRGRNITGTETFNVPLVLKSKDEEIKENNVLARGLGGCRTLSSFALNAFPYTCNIQFVSSTMSLNVKDLFLVKQRFDIVTGFYYCDIIPMISPSITTSTLVSRIQIKAQSRDIESTALELIYLPPMYVNVKEVTFVVTQNQAAPTATFEVYGLPSVLEHLTIDIPEGITITWQQYISKSVIQYKLRLIRSQDEIQGQKVFVANDLTKQNISYQSTQSAFRFPKLEVEIETEAETELIETDIYKLINLASEQFFDTFDGCRTLTLLTYGFCIFSVWKNKVANMNLTVRNRSIFADRSPLMMRKGGGVPCTSTSTTFSTSSPRSTHSTPPSPFSAFERSQFGERTVYGDPRGFSTIR</sequence>
<feature type="domain" description="NUP210 Ig-like" evidence="12">
    <location>
        <begin position="1384"/>
        <end position="1484"/>
    </location>
</feature>
<dbReference type="SUPFAM" id="SSF49373">
    <property type="entry name" value="Invasin/intimin cell-adhesion fragments"/>
    <property type="match status" value="1"/>
</dbReference>
<dbReference type="Pfam" id="PF24935">
    <property type="entry name" value="Ig_NUP210_6th"/>
    <property type="match status" value="1"/>
</dbReference>
<keyword evidence="5" id="KW-1133">Transmembrane helix</keyword>
<evidence type="ECO:0000256" key="9">
    <source>
        <dbReference type="SAM" id="MobiDB-lite"/>
    </source>
</evidence>
<accession>E2BC59</accession>
<evidence type="ECO:0000256" key="2">
    <source>
        <dbReference type="ARBA" id="ARBA00007313"/>
    </source>
</evidence>
<dbReference type="OrthoDB" id="361283at2759"/>
<dbReference type="Pfam" id="PF26181">
    <property type="entry name" value="Ig_NUP210_13th"/>
    <property type="match status" value="1"/>
</dbReference>
<evidence type="ECO:0000256" key="7">
    <source>
        <dbReference type="ARBA" id="ARBA00023180"/>
    </source>
</evidence>
<feature type="domain" description="NUP210 Ig-like" evidence="17">
    <location>
        <begin position="897"/>
        <end position="974"/>
    </location>
</feature>
<dbReference type="PANTHER" id="PTHR23019">
    <property type="entry name" value="NUCLEAR PORE MEMBRANE GLYCOPROTEIN GP210-RELATED"/>
    <property type="match status" value="1"/>
</dbReference>
<evidence type="ECO:0000256" key="3">
    <source>
        <dbReference type="ARBA" id="ARBA00022692"/>
    </source>
</evidence>
<feature type="domain" description="NUP210 fourth Ig-like" evidence="19">
    <location>
        <begin position="342"/>
        <end position="419"/>
    </location>
</feature>
<feature type="signal peptide" evidence="10">
    <location>
        <begin position="1"/>
        <end position="18"/>
    </location>
</feature>
<dbReference type="GO" id="GO:0005643">
    <property type="term" value="C:nuclear pore"/>
    <property type="evidence" value="ECO:0007669"/>
    <property type="project" value="TreeGrafter"/>
</dbReference>
<dbReference type="Pfam" id="PF25354">
    <property type="entry name" value="Ig_NUP210_16th"/>
    <property type="match status" value="1"/>
</dbReference>
<feature type="domain" description="NUP210 Ig-like" evidence="20">
    <location>
        <begin position="1490"/>
        <end position="1555"/>
    </location>
</feature>
<keyword evidence="7" id="KW-0325">Glycoprotein</keyword>
<dbReference type="InterPro" id="IPR056898">
    <property type="entry name" value="Ig_NUP210_6th"/>
</dbReference>
<comment type="subcellular location">
    <subcellularLocation>
        <location evidence="1">Nucleus membrane</location>
        <topology evidence="1">Single-pass membrane protein</topology>
    </subcellularLocation>
</comment>
<proteinExistence type="inferred from homology"/>
<evidence type="ECO:0000259" key="11">
    <source>
        <dbReference type="Pfam" id="PF22957"/>
    </source>
</evidence>
<dbReference type="Pfam" id="PF22967">
    <property type="entry name" value="Ig_NUP210_1st"/>
    <property type="match status" value="1"/>
</dbReference>
<dbReference type="Pfam" id="PF24902">
    <property type="entry name" value="Ig_NUP210_9th"/>
    <property type="match status" value="1"/>
</dbReference>
<dbReference type="Pfam" id="PF22969">
    <property type="entry name" value="Ig_NUP210_2nd"/>
    <property type="match status" value="1"/>
</dbReference>
<evidence type="ECO:0000256" key="4">
    <source>
        <dbReference type="ARBA" id="ARBA00022729"/>
    </source>
</evidence>
<dbReference type="PANTHER" id="PTHR23019:SF0">
    <property type="entry name" value="NUCLEAR PORE MEMBRANE GLYCOPROTEIN 210"/>
    <property type="match status" value="1"/>
</dbReference>
<dbReference type="InterPro" id="IPR055096">
    <property type="entry name" value="Ig_NUP210_1st"/>
</dbReference>
<evidence type="ECO:0000259" key="13">
    <source>
        <dbReference type="Pfam" id="PF22962"/>
    </source>
</evidence>
<evidence type="ECO:0000256" key="10">
    <source>
        <dbReference type="SAM" id="SignalP"/>
    </source>
</evidence>
<dbReference type="Pfam" id="PF22962">
    <property type="entry name" value="Ig_NUP210_7th"/>
    <property type="match status" value="1"/>
</dbReference>
<keyword evidence="23" id="KW-1185">Reference proteome</keyword>
<feature type="domain" description="NUP210 C-terminal Ig-like" evidence="11">
    <location>
        <begin position="1580"/>
        <end position="1730"/>
    </location>
</feature>
<evidence type="ECO:0000313" key="23">
    <source>
        <dbReference type="Proteomes" id="UP000008237"/>
    </source>
</evidence>
<keyword evidence="4 10" id="KW-0732">Signal</keyword>
<dbReference type="FunCoup" id="E2BC59">
    <property type="interactions" value="1315"/>
</dbReference>
<dbReference type="Pfam" id="PF22957">
    <property type="entry name" value="NUP210_Ig"/>
    <property type="match status" value="1"/>
</dbReference>
<dbReference type="InterPro" id="IPR045197">
    <property type="entry name" value="NUP210-like"/>
</dbReference>
<evidence type="ECO:0000259" key="19">
    <source>
        <dbReference type="Pfam" id="PF24991"/>
    </source>
</evidence>
<evidence type="ECO:0000256" key="6">
    <source>
        <dbReference type="ARBA" id="ARBA00023136"/>
    </source>
</evidence>
<evidence type="ECO:0000256" key="5">
    <source>
        <dbReference type="ARBA" id="ARBA00022989"/>
    </source>
</evidence>
<protein>
    <submittedName>
        <fullName evidence="22">Nuclear pore membrane glycoprotein 210</fullName>
    </submittedName>
</protein>
<evidence type="ECO:0000256" key="8">
    <source>
        <dbReference type="ARBA" id="ARBA00023242"/>
    </source>
</evidence>
<dbReference type="Pfam" id="PF26184">
    <property type="entry name" value="Ig_NUP210_8th"/>
    <property type="match status" value="1"/>
</dbReference>
<feature type="domain" description="NUP210 Ig-like" evidence="15">
    <location>
        <begin position="19"/>
        <end position="109"/>
    </location>
</feature>
<comment type="similarity">
    <text evidence="2">Belongs to the NUP210 family.</text>
</comment>
<dbReference type="InterPro" id="IPR055094">
    <property type="entry name" value="NUP210_Ig15"/>
</dbReference>
<dbReference type="Pfam" id="PF26182">
    <property type="entry name" value="Ig_NUP210_5th"/>
    <property type="match status" value="1"/>
</dbReference>
<feature type="compositionally biased region" description="Low complexity" evidence="9">
    <location>
        <begin position="1879"/>
        <end position="1896"/>
    </location>
</feature>
<organism evidence="23">
    <name type="scientific">Harpegnathos saltator</name>
    <name type="common">Jerdon's jumping ant</name>
    <dbReference type="NCBI Taxonomy" id="610380"/>
    <lineage>
        <taxon>Eukaryota</taxon>
        <taxon>Metazoa</taxon>
        <taxon>Ecdysozoa</taxon>
        <taxon>Arthropoda</taxon>
        <taxon>Hexapoda</taxon>
        <taxon>Insecta</taxon>
        <taxon>Pterygota</taxon>
        <taxon>Neoptera</taxon>
        <taxon>Endopterygota</taxon>
        <taxon>Hymenoptera</taxon>
        <taxon>Apocrita</taxon>
        <taxon>Aculeata</taxon>
        <taxon>Formicoidea</taxon>
        <taxon>Formicidae</taxon>
        <taxon>Ponerinae</taxon>
        <taxon>Ponerini</taxon>
        <taxon>Harpegnathos</taxon>
    </lineage>
</organism>
<dbReference type="InterPro" id="IPR057586">
    <property type="entry name" value="Ig_NUP210_16th"/>
</dbReference>
<keyword evidence="6" id="KW-0472">Membrane</keyword>
<reference evidence="22 23" key="1">
    <citation type="journal article" date="2010" name="Science">
        <title>Genomic comparison of the ants Camponotus floridanus and Harpegnathos saltator.</title>
        <authorList>
            <person name="Bonasio R."/>
            <person name="Zhang G."/>
            <person name="Ye C."/>
            <person name="Mutti N.S."/>
            <person name="Fang X."/>
            <person name="Qin N."/>
            <person name="Donahue G."/>
            <person name="Yang P."/>
            <person name="Li Q."/>
            <person name="Li C."/>
            <person name="Zhang P."/>
            <person name="Huang Z."/>
            <person name="Berger S.L."/>
            <person name="Reinberg D."/>
            <person name="Wang J."/>
            <person name="Liebig J."/>
        </authorList>
    </citation>
    <scope>NUCLEOTIDE SEQUENCE [LARGE SCALE GENOMIC DNA]</scope>
    <source>
        <strain evidence="22 23">R22 G/1</strain>
    </source>
</reference>
<dbReference type="Gene3D" id="2.60.40.1080">
    <property type="match status" value="1"/>
</dbReference>
<dbReference type="InterPro" id="IPR056897">
    <property type="entry name" value="Ig_NUP210_4th"/>
</dbReference>
<dbReference type="InParanoid" id="E2BC59"/>
<dbReference type="InterPro" id="IPR056899">
    <property type="entry name" value="Ig_NUP210_9th"/>
</dbReference>
<evidence type="ECO:0000259" key="18">
    <source>
        <dbReference type="Pfam" id="PF24935"/>
    </source>
</evidence>
<feature type="domain" description="NUP210 Ig-like" evidence="16">
    <location>
        <begin position="118"/>
        <end position="229"/>
    </location>
</feature>
<dbReference type="Proteomes" id="UP000008237">
    <property type="component" value="Unassembled WGS sequence"/>
</dbReference>
<dbReference type="Pfam" id="PF22963">
    <property type="entry name" value="Ig_NUP210_3rd"/>
    <property type="match status" value="1"/>
</dbReference>
<feature type="domain" description="NUP210 Ig-like" evidence="14">
    <location>
        <begin position="238"/>
        <end position="330"/>
    </location>
</feature>
<dbReference type="InterPro" id="IPR055095">
    <property type="entry name" value="NUP210_Ig_C"/>
</dbReference>
<dbReference type="OMA" id="HNMYEGT"/>
<dbReference type="InterPro" id="IPR055098">
    <property type="entry name" value="Ig_NUP210_3rd"/>
</dbReference>
<feature type="domain" description="NUP210 Ig-like" evidence="13">
    <location>
        <begin position="641"/>
        <end position="740"/>
    </location>
</feature>
<dbReference type="Pfam" id="PF26183">
    <property type="entry name" value="Ig_NUP210_14th"/>
    <property type="match status" value="1"/>
</dbReference>
<dbReference type="GO" id="GO:0031965">
    <property type="term" value="C:nuclear membrane"/>
    <property type="evidence" value="ECO:0007669"/>
    <property type="project" value="UniProtKB-SubCell"/>
</dbReference>
<feature type="chain" id="PRO_5003158132" evidence="10">
    <location>
        <begin position="19"/>
        <end position="1925"/>
    </location>
</feature>
<dbReference type="Pfam" id="PF22959">
    <property type="entry name" value="Ig_NUP210_15th"/>
    <property type="match status" value="1"/>
</dbReference>
<dbReference type="EMBL" id="GL447255">
    <property type="protein sequence ID" value="EFN86735.1"/>
    <property type="molecule type" value="Genomic_DNA"/>
</dbReference>
<feature type="region of interest" description="Disordered" evidence="9">
    <location>
        <begin position="1876"/>
        <end position="1902"/>
    </location>
</feature>
<evidence type="ECO:0000256" key="1">
    <source>
        <dbReference type="ARBA" id="ARBA00004590"/>
    </source>
</evidence>
<keyword evidence="3" id="KW-0812">Transmembrane</keyword>
<dbReference type="InterPro" id="IPR055097">
    <property type="entry name" value="Ig_NUP210_2nd"/>
</dbReference>
<dbReference type="InterPro" id="IPR055099">
    <property type="entry name" value="Ig_NUP210_7th"/>
</dbReference>
<feature type="domain" description="NUP210 Ig-like" evidence="18">
    <location>
        <begin position="525"/>
        <end position="613"/>
    </location>
</feature>
<dbReference type="Pfam" id="PF24991">
    <property type="entry name" value="Ig_NUP210_4th"/>
    <property type="match status" value="1"/>
</dbReference>
<evidence type="ECO:0000259" key="17">
    <source>
        <dbReference type="Pfam" id="PF24902"/>
    </source>
</evidence>
<evidence type="ECO:0000259" key="20">
    <source>
        <dbReference type="Pfam" id="PF25354"/>
    </source>
</evidence>
<dbReference type="STRING" id="610380.E2BC59"/>
<gene>
    <name evidence="22" type="ORF">EAI_15482</name>
</gene>
<name>E2BC59_HARSA</name>
<evidence type="ECO:0000259" key="14">
    <source>
        <dbReference type="Pfam" id="PF22963"/>
    </source>
</evidence>
<evidence type="ECO:0000259" key="16">
    <source>
        <dbReference type="Pfam" id="PF22969"/>
    </source>
</evidence>
<evidence type="ECO:0000259" key="15">
    <source>
        <dbReference type="Pfam" id="PF22967"/>
    </source>
</evidence>
<keyword evidence="8" id="KW-0539">Nucleus</keyword>
<dbReference type="InterPro" id="IPR008964">
    <property type="entry name" value="Invasin/intimin_cell_adhesion"/>
</dbReference>
<feature type="domain" description="NUP210 Ig-like" evidence="21">
    <location>
        <begin position="1164"/>
        <end position="1278"/>
    </location>
</feature>
<evidence type="ECO:0000259" key="12">
    <source>
        <dbReference type="Pfam" id="PF22959"/>
    </source>
</evidence>